<dbReference type="AlphaFoldDB" id="A0A5J4YIZ2"/>
<accession>A0A5J4YIZ2</accession>
<organism evidence="1 2">
    <name type="scientific">Porphyridium purpureum</name>
    <name type="common">Red alga</name>
    <name type="synonym">Porphyridium cruentum</name>
    <dbReference type="NCBI Taxonomy" id="35688"/>
    <lineage>
        <taxon>Eukaryota</taxon>
        <taxon>Rhodophyta</taxon>
        <taxon>Bangiophyceae</taxon>
        <taxon>Porphyridiales</taxon>
        <taxon>Porphyridiaceae</taxon>
        <taxon>Porphyridium</taxon>
    </lineage>
</organism>
<dbReference type="Proteomes" id="UP000324585">
    <property type="component" value="Unassembled WGS sequence"/>
</dbReference>
<evidence type="ECO:0000313" key="2">
    <source>
        <dbReference type="Proteomes" id="UP000324585"/>
    </source>
</evidence>
<name>A0A5J4YIZ2_PORPP</name>
<proteinExistence type="predicted"/>
<protein>
    <submittedName>
        <fullName evidence="1">Copia protein</fullName>
    </submittedName>
</protein>
<dbReference type="CDD" id="cd09272">
    <property type="entry name" value="RNase_HI_RT_Ty1"/>
    <property type="match status" value="1"/>
</dbReference>
<dbReference type="OrthoDB" id="7789875at2759"/>
<reference evidence="2" key="1">
    <citation type="journal article" date="2019" name="Nat. Commun.">
        <title>Expansion of phycobilisome linker gene families in mesophilic red algae.</title>
        <authorList>
            <person name="Lee J."/>
            <person name="Kim D."/>
            <person name="Bhattacharya D."/>
            <person name="Yoon H.S."/>
        </authorList>
    </citation>
    <scope>NUCLEOTIDE SEQUENCE [LARGE SCALE GENOMIC DNA]</scope>
    <source>
        <strain evidence="2">CCMP 1328</strain>
    </source>
</reference>
<dbReference type="PANTHER" id="PTHR11439">
    <property type="entry name" value="GAG-POL-RELATED RETROTRANSPOSON"/>
    <property type="match status" value="1"/>
</dbReference>
<sequence length="385" mass="42991">MVNRGAGLTDIHTTDGCETSPVLYVDDGLIAGRDAHVRTVVKEHYEDFVTDKRTLFLDDGEQIPHLGMIVTRENTVITLDGSGYVRTLVKEHEESASAMDASRPMDYPEASLFDEPGRCECVREVIGKLMWVARTSRPSIAFTVAYLARFVDAWNEAAEKGLAQLLRYLRAHPFSQISFGRLVNEEERRAPVDVHVFWDVDHAGYPPTRRSTTGYAVYVRSERLWTLVDWSSRKQKVVDTSTGQAELISLHEATFGGFLPAMSLVEELVGTERLQGGKHGVMHCDIEVAIVWVCNGYSAKVEHLRKSQGVAVVSLYEVFAAQLFGRCELRFVAGKENPAGIFTKPLGPQKFREAVVMLDEPEISYDSGCTDAREELRKCTRGTLA</sequence>
<comment type="caution">
    <text evidence="1">The sequence shown here is derived from an EMBL/GenBank/DDBJ whole genome shotgun (WGS) entry which is preliminary data.</text>
</comment>
<gene>
    <name evidence="1" type="ORF">FVE85_7780</name>
</gene>
<dbReference type="EMBL" id="VRMN01000014">
    <property type="protein sequence ID" value="KAA8491359.1"/>
    <property type="molecule type" value="Genomic_DNA"/>
</dbReference>
<dbReference type="PANTHER" id="PTHR11439:SF483">
    <property type="entry name" value="PEPTIDE SYNTHASE GLIP-LIKE, PUTATIVE (AFU_ORTHOLOGUE AFUA_3G12920)-RELATED"/>
    <property type="match status" value="1"/>
</dbReference>
<evidence type="ECO:0000313" key="1">
    <source>
        <dbReference type="EMBL" id="KAA8491359.1"/>
    </source>
</evidence>
<keyword evidence="2" id="KW-1185">Reference proteome</keyword>